<accession>A0ABV4BLW7</accession>
<evidence type="ECO:0000256" key="6">
    <source>
        <dbReference type="ARBA" id="ARBA00022777"/>
    </source>
</evidence>
<evidence type="ECO:0000256" key="1">
    <source>
        <dbReference type="ARBA" id="ARBA00004651"/>
    </source>
</evidence>
<evidence type="ECO:0000256" key="8">
    <source>
        <dbReference type="ARBA" id="ARBA00022989"/>
    </source>
</evidence>
<keyword evidence="8 11" id="KW-1133">Transmembrane helix</keyword>
<dbReference type="PROSITE" id="PS50109">
    <property type="entry name" value="HIS_KIN"/>
    <property type="match status" value="1"/>
</dbReference>
<reference evidence="13 14" key="1">
    <citation type="submission" date="2024-08" db="EMBL/GenBank/DDBJ databases">
        <title>Clostridium lapicellarii sp. nov., and Clostridium renhuaiense sp. nov., two species isolated from the mud in a fermentation cellar used for producing sauce-flavour Chinese liquors.</title>
        <authorList>
            <person name="Yang F."/>
            <person name="Wang H."/>
            <person name="Chen L.Q."/>
            <person name="Zhou N."/>
            <person name="Lu J.J."/>
            <person name="Pu X.X."/>
            <person name="Wan B."/>
            <person name="Wang L."/>
            <person name="Liu S.J."/>
        </authorList>
    </citation>
    <scope>NUCLEOTIDE SEQUENCE [LARGE SCALE GENOMIC DNA]</scope>
    <source>
        <strain evidence="13 14">MT-5</strain>
    </source>
</reference>
<feature type="transmembrane region" description="Helical" evidence="11">
    <location>
        <begin position="154"/>
        <end position="174"/>
    </location>
</feature>
<evidence type="ECO:0000313" key="14">
    <source>
        <dbReference type="Proteomes" id="UP001564657"/>
    </source>
</evidence>
<dbReference type="PANTHER" id="PTHR34220:SF7">
    <property type="entry name" value="SENSOR HISTIDINE KINASE YPDA"/>
    <property type="match status" value="1"/>
</dbReference>
<gene>
    <name evidence="13" type="ORF">AB8U03_06125</name>
</gene>
<evidence type="ECO:0000313" key="13">
    <source>
        <dbReference type="EMBL" id="MEY7999774.1"/>
    </source>
</evidence>
<organism evidence="13 14">
    <name type="scientific">Clostridium moutaii</name>
    <dbReference type="NCBI Taxonomy" id="3240932"/>
    <lineage>
        <taxon>Bacteria</taxon>
        <taxon>Bacillati</taxon>
        <taxon>Bacillota</taxon>
        <taxon>Clostridia</taxon>
        <taxon>Eubacteriales</taxon>
        <taxon>Clostridiaceae</taxon>
        <taxon>Clostridium</taxon>
    </lineage>
</organism>
<dbReference type="RefSeq" id="WP_369703661.1">
    <property type="nucleotide sequence ID" value="NZ_JBGEWD010000004.1"/>
</dbReference>
<keyword evidence="4 11" id="KW-0812">Transmembrane</keyword>
<dbReference type="InterPro" id="IPR005467">
    <property type="entry name" value="His_kinase_dom"/>
</dbReference>
<keyword evidence="6" id="KW-0418">Kinase</keyword>
<protein>
    <submittedName>
        <fullName evidence="13">LytS/YhcK type 5TM receptor domain-containing protein</fullName>
    </submittedName>
</protein>
<proteinExistence type="predicted"/>
<keyword evidence="2" id="KW-1003">Cell membrane</keyword>
<dbReference type="InterPro" id="IPR036890">
    <property type="entry name" value="HATPase_C_sf"/>
</dbReference>
<dbReference type="Pfam" id="PF02518">
    <property type="entry name" value="HATPase_c"/>
    <property type="match status" value="1"/>
</dbReference>
<keyword evidence="14" id="KW-1185">Reference proteome</keyword>
<dbReference type="SUPFAM" id="SSF55874">
    <property type="entry name" value="ATPase domain of HSP90 chaperone/DNA topoisomerase II/histidine kinase"/>
    <property type="match status" value="1"/>
</dbReference>
<evidence type="ECO:0000256" key="9">
    <source>
        <dbReference type="ARBA" id="ARBA00023012"/>
    </source>
</evidence>
<evidence type="ECO:0000256" key="3">
    <source>
        <dbReference type="ARBA" id="ARBA00022679"/>
    </source>
</evidence>
<evidence type="ECO:0000259" key="12">
    <source>
        <dbReference type="PROSITE" id="PS50109"/>
    </source>
</evidence>
<keyword evidence="3" id="KW-0808">Transferase</keyword>
<dbReference type="EMBL" id="JBGEWD010000004">
    <property type="protein sequence ID" value="MEY7999774.1"/>
    <property type="molecule type" value="Genomic_DNA"/>
</dbReference>
<feature type="transmembrane region" description="Helical" evidence="11">
    <location>
        <begin position="91"/>
        <end position="112"/>
    </location>
</feature>
<evidence type="ECO:0000256" key="11">
    <source>
        <dbReference type="SAM" id="Phobius"/>
    </source>
</evidence>
<dbReference type="InterPro" id="IPR011620">
    <property type="entry name" value="Sig_transdc_His_kinase_LytS_TM"/>
</dbReference>
<dbReference type="Gene3D" id="3.30.565.10">
    <property type="entry name" value="Histidine kinase-like ATPase, C-terminal domain"/>
    <property type="match status" value="1"/>
</dbReference>
<dbReference type="SMART" id="SM00387">
    <property type="entry name" value="HATPase_c"/>
    <property type="match status" value="1"/>
</dbReference>
<comment type="subcellular location">
    <subcellularLocation>
        <location evidence="1">Cell membrane</location>
        <topology evidence="1">Multi-pass membrane protein</topology>
    </subcellularLocation>
</comment>
<feature type="transmembrane region" description="Helical" evidence="11">
    <location>
        <begin position="186"/>
        <end position="206"/>
    </location>
</feature>
<dbReference type="InterPro" id="IPR003594">
    <property type="entry name" value="HATPase_dom"/>
</dbReference>
<name>A0ABV4BLW7_9CLOT</name>
<dbReference type="Proteomes" id="UP001564657">
    <property type="component" value="Unassembled WGS sequence"/>
</dbReference>
<evidence type="ECO:0000256" key="2">
    <source>
        <dbReference type="ARBA" id="ARBA00022475"/>
    </source>
</evidence>
<dbReference type="PANTHER" id="PTHR34220">
    <property type="entry name" value="SENSOR HISTIDINE KINASE YPDA"/>
    <property type="match status" value="1"/>
</dbReference>
<keyword evidence="5" id="KW-0547">Nucleotide-binding</keyword>
<feature type="transmembrane region" description="Helical" evidence="11">
    <location>
        <begin position="40"/>
        <end position="60"/>
    </location>
</feature>
<sequence length="569" mass="63392">MIYIQLLESMALIALAAYIYNQSHVLKNLIKDELKLIDKIALIAFFSLLGIIGNYTGVNVEPYAISNIKPIGSMQAGYIGLHDAIANTRPIAAIVSGYIGGPVFGVIVGMIAGTHRYFLGGFTALSCGIATVVEGLVGGFIRKYSKDAGLNLKQAFIGAATAEFCQMIIILMISRPFSAALKLVEIIALPMILINSLGTVIFINIIKSAKEEYNRIGAIEAQRALNIAKRTVNYMRKGLDEGTAKNVSEIIYEMTNVEGIVIGDKNGFLAYSGININEDKLKRKIEDYSRDPDYRTIELIDETNSIFFVCTPFKVPNSNFEGVLGLGVKSPKNIDPYFVQFGKELSELLSNQIELYKLDKLAKEASTAEFRALRAQIEPHFLFNALNTIASFCRTNPLKARELIIDLSNYFRQTLKRQEDFVYLKDEVEFIQSYISIEKARFGNRLNLIIDIPDEMMDRKVPVFVLQPIIENAIKHGILPKAEGGKVYLKAYFQNDQIRFSIVDTGVGMNEEKLNEVLTEWPGIGLKNVNERLKLLYGEDHGLDIKTSVNNGTKVSFLISMREVSSING</sequence>
<evidence type="ECO:0000256" key="7">
    <source>
        <dbReference type="ARBA" id="ARBA00022840"/>
    </source>
</evidence>
<keyword evidence="7" id="KW-0067">ATP-binding</keyword>
<keyword evidence="13" id="KW-0675">Receptor</keyword>
<keyword evidence="9" id="KW-0902">Two-component regulatory system</keyword>
<dbReference type="Pfam" id="PF07694">
    <property type="entry name" value="5TM-5TMR_LYT"/>
    <property type="match status" value="1"/>
</dbReference>
<dbReference type="InterPro" id="IPR050640">
    <property type="entry name" value="Bact_2-comp_sensor_kinase"/>
</dbReference>
<evidence type="ECO:0000256" key="4">
    <source>
        <dbReference type="ARBA" id="ARBA00022692"/>
    </source>
</evidence>
<evidence type="ECO:0000256" key="5">
    <source>
        <dbReference type="ARBA" id="ARBA00022741"/>
    </source>
</evidence>
<comment type="caution">
    <text evidence="13">The sequence shown here is derived from an EMBL/GenBank/DDBJ whole genome shotgun (WGS) entry which is preliminary data.</text>
</comment>
<keyword evidence="10 11" id="KW-0472">Membrane</keyword>
<feature type="domain" description="Histidine kinase" evidence="12">
    <location>
        <begin position="465"/>
        <end position="563"/>
    </location>
</feature>
<dbReference type="InterPro" id="IPR010559">
    <property type="entry name" value="Sig_transdc_His_kin_internal"/>
</dbReference>
<dbReference type="Pfam" id="PF06580">
    <property type="entry name" value="His_kinase"/>
    <property type="match status" value="1"/>
</dbReference>
<feature type="transmembrane region" description="Helical" evidence="11">
    <location>
        <begin position="118"/>
        <end position="142"/>
    </location>
</feature>
<evidence type="ECO:0000256" key="10">
    <source>
        <dbReference type="ARBA" id="ARBA00023136"/>
    </source>
</evidence>